<keyword evidence="3" id="KW-0813">Transport</keyword>
<dbReference type="GO" id="GO:0006865">
    <property type="term" value="P:amino acid transport"/>
    <property type="evidence" value="ECO:0007669"/>
    <property type="project" value="UniProtKB-KW"/>
</dbReference>
<evidence type="ECO:0000313" key="5">
    <source>
        <dbReference type="EMBL" id="SHN82665.1"/>
    </source>
</evidence>
<comment type="similarity">
    <text evidence="1">Belongs to the leucine-binding protein family.</text>
</comment>
<dbReference type="RefSeq" id="WP_072822187.1">
    <property type="nucleotide sequence ID" value="NZ_LT670849.1"/>
</dbReference>
<dbReference type="CDD" id="cd20013">
    <property type="entry name" value="PBP1_RPA0985_benzoate-like"/>
    <property type="match status" value="1"/>
</dbReference>
<evidence type="ECO:0000256" key="3">
    <source>
        <dbReference type="ARBA" id="ARBA00022970"/>
    </source>
</evidence>
<keyword evidence="3" id="KW-0029">Amino-acid transport</keyword>
<dbReference type="PANTHER" id="PTHR30483:SF6">
    <property type="entry name" value="PERIPLASMIC BINDING PROTEIN OF ABC TRANSPORTER FOR NATURAL AMINO ACIDS"/>
    <property type="match status" value="1"/>
</dbReference>
<organism evidence="5 6">
    <name type="scientific">Bradyrhizobium erythrophlei</name>
    <dbReference type="NCBI Taxonomy" id="1437360"/>
    <lineage>
        <taxon>Bacteria</taxon>
        <taxon>Pseudomonadati</taxon>
        <taxon>Pseudomonadota</taxon>
        <taxon>Alphaproteobacteria</taxon>
        <taxon>Hyphomicrobiales</taxon>
        <taxon>Nitrobacteraceae</taxon>
        <taxon>Bradyrhizobium</taxon>
    </lineage>
</organism>
<dbReference type="EMBL" id="LT670849">
    <property type="protein sequence ID" value="SHN82665.1"/>
    <property type="molecule type" value="Genomic_DNA"/>
</dbReference>
<dbReference type="PANTHER" id="PTHR30483">
    <property type="entry name" value="LEUCINE-SPECIFIC-BINDING PROTEIN"/>
    <property type="match status" value="1"/>
</dbReference>
<dbReference type="AlphaFoldDB" id="A0A1M7UIB7"/>
<dbReference type="Proteomes" id="UP000184096">
    <property type="component" value="Chromosome I"/>
</dbReference>
<accession>A0A1M7UIB7</accession>
<feature type="domain" description="Leucine-binding protein" evidence="4">
    <location>
        <begin position="31"/>
        <end position="367"/>
    </location>
</feature>
<proteinExistence type="inferred from homology"/>
<dbReference type="InterPro" id="IPR028082">
    <property type="entry name" value="Peripla_BP_I"/>
</dbReference>
<dbReference type="InterPro" id="IPR051010">
    <property type="entry name" value="BCAA_transport"/>
</dbReference>
<evidence type="ECO:0000256" key="2">
    <source>
        <dbReference type="ARBA" id="ARBA00022729"/>
    </source>
</evidence>
<evidence type="ECO:0000313" key="6">
    <source>
        <dbReference type="Proteomes" id="UP000184096"/>
    </source>
</evidence>
<evidence type="ECO:0000256" key="1">
    <source>
        <dbReference type="ARBA" id="ARBA00010062"/>
    </source>
</evidence>
<dbReference type="SUPFAM" id="SSF53822">
    <property type="entry name" value="Periplasmic binding protein-like I"/>
    <property type="match status" value="1"/>
</dbReference>
<evidence type="ECO:0000259" key="4">
    <source>
        <dbReference type="Pfam" id="PF13458"/>
    </source>
</evidence>
<dbReference type="Gene3D" id="3.40.50.2300">
    <property type="match status" value="2"/>
</dbReference>
<reference evidence="6" key="1">
    <citation type="submission" date="2016-11" db="EMBL/GenBank/DDBJ databases">
        <authorList>
            <person name="Varghese N."/>
            <person name="Submissions S."/>
        </authorList>
    </citation>
    <scope>NUCLEOTIDE SEQUENCE [LARGE SCALE GENOMIC DNA]</scope>
    <source>
        <strain evidence="6">GAS401</strain>
    </source>
</reference>
<gene>
    <name evidence="5" type="ORF">SAMN05444170_5193</name>
</gene>
<dbReference type="OrthoDB" id="6083760at2"/>
<protein>
    <submittedName>
        <fullName evidence="5">Amino acid/amide ABC transporter substrate-binding protein, HAAT family</fullName>
    </submittedName>
</protein>
<sequence length="392" mass="41829">MLVRRHLLLAAGAVVAAGVLSPLPLMAQEVVKIGLVVPMTGGQASTGIQINNAVKLYMQQHGDTVAGKKVEVILKDDATVPDNTKRLAQELIVNDKVAVIAGMGVTPAAFAVAPLATQAKVPEVVMAAGTSIITERSPYIVRTSFTLAQSSTIIADWAVKNGIKKVATLTSDYAPGNDALNFFKEHFIAGGGTIVEEVKTPLANPDFAPFLQRMKDAKPDAMFVFVPAGQGGNFMKQYAERGLDKAGIKVIGPGDVTDDDVLKDMGDAVLGTVTAHIYSAAHPSAMNKEFVAAYKKAYNQRPGFMAVGGYDGINLIYEALKKTGGKTDGDSLIEAMKGMKWESPRGPISIDPETRDIVQNVYVRKVEKVDGELYNVEFATFEAVKDSGKTKK</sequence>
<dbReference type="InterPro" id="IPR028081">
    <property type="entry name" value="Leu-bd"/>
</dbReference>
<keyword evidence="2" id="KW-0732">Signal</keyword>
<name>A0A1M7UIB7_9BRAD</name>
<keyword evidence="6" id="KW-1185">Reference proteome</keyword>
<dbReference type="Pfam" id="PF13458">
    <property type="entry name" value="Peripla_BP_6"/>
    <property type="match status" value="1"/>
</dbReference>